<gene>
    <name evidence="1" type="ORF">ONE63_002297</name>
</gene>
<dbReference type="AlphaFoldDB" id="A0AAV7X8G6"/>
<dbReference type="Pfam" id="PF10294">
    <property type="entry name" value="Methyltransf_16"/>
    <property type="match status" value="1"/>
</dbReference>
<name>A0AAV7X8G6_9NEOP</name>
<dbReference type="Gene3D" id="3.40.50.150">
    <property type="entry name" value="Vaccinia Virus protein VP39"/>
    <property type="match status" value="1"/>
</dbReference>
<dbReference type="EMBL" id="JAPTSV010000012">
    <property type="protein sequence ID" value="KAJ1521966.1"/>
    <property type="molecule type" value="Genomic_DNA"/>
</dbReference>
<comment type="caution">
    <text evidence="1">The sequence shown here is derived from an EMBL/GenBank/DDBJ whole genome shotgun (WGS) entry which is preliminary data.</text>
</comment>
<dbReference type="SUPFAM" id="SSF53335">
    <property type="entry name" value="S-adenosyl-L-methionine-dependent methyltransferases"/>
    <property type="match status" value="1"/>
</dbReference>
<dbReference type="Proteomes" id="UP001075354">
    <property type="component" value="Chromosome 12"/>
</dbReference>
<dbReference type="PANTHER" id="PTHR14614">
    <property type="entry name" value="HEPATOCELLULAR CARCINOMA-ASSOCIATED ANTIGEN"/>
    <property type="match status" value="1"/>
</dbReference>
<evidence type="ECO:0000313" key="2">
    <source>
        <dbReference type="Proteomes" id="UP001075354"/>
    </source>
</evidence>
<sequence>MPDNEDGGVFTREFEVETLKTCLQFYQKEMGDVSCVIWDASLVLARYLEKRVEQDPLSLKSLKVIELGAGVGCVGILAACFGADVISTDLPAVLPLLERNINANKPIWSQAGGHVRACELNWGTTKPDLEPPNILLLADCVYYMESVAPLVSTIKQLSTKETEIIICQEQRDSDKQRAIWKQFTIELNKYFKSAAIPLEEQHELFRSPDILLLKVSLLED</sequence>
<accession>A0AAV7X8G6</accession>
<dbReference type="PANTHER" id="PTHR14614:SF44">
    <property type="entry name" value="PROTEIN N-LYSINE METHYLTRANSFERASE METTL21D"/>
    <property type="match status" value="1"/>
</dbReference>
<dbReference type="InterPro" id="IPR019410">
    <property type="entry name" value="Methyltransf_16"/>
</dbReference>
<organism evidence="1 2">
    <name type="scientific">Megalurothrips usitatus</name>
    <name type="common">bean blossom thrips</name>
    <dbReference type="NCBI Taxonomy" id="439358"/>
    <lineage>
        <taxon>Eukaryota</taxon>
        <taxon>Metazoa</taxon>
        <taxon>Ecdysozoa</taxon>
        <taxon>Arthropoda</taxon>
        <taxon>Hexapoda</taxon>
        <taxon>Insecta</taxon>
        <taxon>Pterygota</taxon>
        <taxon>Neoptera</taxon>
        <taxon>Paraneoptera</taxon>
        <taxon>Thysanoptera</taxon>
        <taxon>Terebrantia</taxon>
        <taxon>Thripoidea</taxon>
        <taxon>Thripidae</taxon>
        <taxon>Megalurothrips</taxon>
    </lineage>
</organism>
<protein>
    <recommendedName>
        <fullName evidence="3">Methyltransferase-like protein 21D</fullName>
    </recommendedName>
</protein>
<evidence type="ECO:0008006" key="3">
    <source>
        <dbReference type="Google" id="ProtNLM"/>
    </source>
</evidence>
<dbReference type="GO" id="GO:0032991">
    <property type="term" value="C:protein-containing complex"/>
    <property type="evidence" value="ECO:0007669"/>
    <property type="project" value="TreeGrafter"/>
</dbReference>
<proteinExistence type="predicted"/>
<keyword evidence="2" id="KW-1185">Reference proteome</keyword>
<evidence type="ECO:0000313" key="1">
    <source>
        <dbReference type="EMBL" id="KAJ1521966.1"/>
    </source>
</evidence>
<dbReference type="GO" id="GO:0005829">
    <property type="term" value="C:cytosol"/>
    <property type="evidence" value="ECO:0007669"/>
    <property type="project" value="TreeGrafter"/>
</dbReference>
<dbReference type="InterPro" id="IPR029063">
    <property type="entry name" value="SAM-dependent_MTases_sf"/>
</dbReference>
<reference evidence="1" key="1">
    <citation type="submission" date="2022-12" db="EMBL/GenBank/DDBJ databases">
        <title>Chromosome-level genome assembly of the bean flower thrips Megalurothrips usitatus.</title>
        <authorList>
            <person name="Ma L."/>
            <person name="Liu Q."/>
            <person name="Li H."/>
            <person name="Cai W."/>
        </authorList>
    </citation>
    <scope>NUCLEOTIDE SEQUENCE</scope>
    <source>
        <strain evidence="1">Cailab_2022a</strain>
    </source>
</reference>